<protein>
    <submittedName>
        <fullName evidence="2">Uncharacterized protein</fullName>
    </submittedName>
</protein>
<proteinExistence type="predicted"/>
<dbReference type="Proteomes" id="UP001152622">
    <property type="component" value="Chromosome 2"/>
</dbReference>
<comment type="caution">
    <text evidence="2">The sequence shown here is derived from an EMBL/GenBank/DDBJ whole genome shotgun (WGS) entry which is preliminary data.</text>
</comment>
<sequence>MSQPTAMHEEGGRWGSDPPHGSLRSAGVHARALLRSPTPGVLLLLLLPPAVSQSVLGRPPGLPVSMEKQVRPGVPRRGGGRAERAGAAKHVCVAERFPPLSCKPFSPSKNCPGRPTPGEQSSRCGCTPLAVASPVRCGFDARRKCHFLIAVEPPLSLLRPADPPVLTPPPLCREARGRDSTWRAASGSLSDSEQRAAFSGPLCHLSPSLSGPRR</sequence>
<evidence type="ECO:0000313" key="2">
    <source>
        <dbReference type="EMBL" id="KAJ8376734.1"/>
    </source>
</evidence>
<feature type="region of interest" description="Disordered" evidence="1">
    <location>
        <begin position="1"/>
        <end position="24"/>
    </location>
</feature>
<name>A0A9Q1G8A9_SYNKA</name>
<feature type="region of interest" description="Disordered" evidence="1">
    <location>
        <begin position="168"/>
        <end position="214"/>
    </location>
</feature>
<keyword evidence="3" id="KW-1185">Reference proteome</keyword>
<organism evidence="2 3">
    <name type="scientific">Synaphobranchus kaupii</name>
    <name type="common">Kaup's arrowtooth eel</name>
    <dbReference type="NCBI Taxonomy" id="118154"/>
    <lineage>
        <taxon>Eukaryota</taxon>
        <taxon>Metazoa</taxon>
        <taxon>Chordata</taxon>
        <taxon>Craniata</taxon>
        <taxon>Vertebrata</taxon>
        <taxon>Euteleostomi</taxon>
        <taxon>Actinopterygii</taxon>
        <taxon>Neopterygii</taxon>
        <taxon>Teleostei</taxon>
        <taxon>Anguilliformes</taxon>
        <taxon>Synaphobranchidae</taxon>
        <taxon>Synaphobranchus</taxon>
    </lineage>
</organism>
<dbReference type="AlphaFoldDB" id="A0A9Q1G8A9"/>
<gene>
    <name evidence="2" type="ORF">SKAU_G00073140</name>
</gene>
<evidence type="ECO:0000256" key="1">
    <source>
        <dbReference type="SAM" id="MobiDB-lite"/>
    </source>
</evidence>
<reference evidence="2" key="1">
    <citation type="journal article" date="2023" name="Science">
        <title>Genome structures resolve the early diversification of teleost fishes.</title>
        <authorList>
            <person name="Parey E."/>
            <person name="Louis A."/>
            <person name="Montfort J."/>
            <person name="Bouchez O."/>
            <person name="Roques C."/>
            <person name="Iampietro C."/>
            <person name="Lluch J."/>
            <person name="Castinel A."/>
            <person name="Donnadieu C."/>
            <person name="Desvignes T."/>
            <person name="Floi Bucao C."/>
            <person name="Jouanno E."/>
            <person name="Wen M."/>
            <person name="Mejri S."/>
            <person name="Dirks R."/>
            <person name="Jansen H."/>
            <person name="Henkel C."/>
            <person name="Chen W.J."/>
            <person name="Zahm M."/>
            <person name="Cabau C."/>
            <person name="Klopp C."/>
            <person name="Thompson A.W."/>
            <person name="Robinson-Rechavi M."/>
            <person name="Braasch I."/>
            <person name="Lecointre G."/>
            <person name="Bobe J."/>
            <person name="Postlethwait J.H."/>
            <person name="Berthelot C."/>
            <person name="Roest Crollius H."/>
            <person name="Guiguen Y."/>
        </authorList>
    </citation>
    <scope>NUCLEOTIDE SEQUENCE</scope>
    <source>
        <strain evidence="2">WJC10195</strain>
    </source>
</reference>
<evidence type="ECO:0000313" key="3">
    <source>
        <dbReference type="Proteomes" id="UP001152622"/>
    </source>
</evidence>
<accession>A0A9Q1G8A9</accession>
<dbReference type="EMBL" id="JAINUF010000002">
    <property type="protein sequence ID" value="KAJ8376734.1"/>
    <property type="molecule type" value="Genomic_DNA"/>
</dbReference>
<feature type="region of interest" description="Disordered" evidence="1">
    <location>
        <begin position="62"/>
        <end position="82"/>
    </location>
</feature>